<evidence type="ECO:0000256" key="3">
    <source>
        <dbReference type="ARBA" id="ARBA00023242"/>
    </source>
</evidence>
<keyword evidence="2" id="KW-0227">DNA damage</keyword>
<feature type="region of interest" description="Disordered" evidence="4">
    <location>
        <begin position="468"/>
        <end position="524"/>
    </location>
</feature>
<feature type="region of interest" description="Disordered" evidence="4">
    <location>
        <begin position="1"/>
        <end position="68"/>
    </location>
</feature>
<proteinExistence type="predicted"/>
<feature type="compositionally biased region" description="Polar residues" evidence="4">
    <location>
        <begin position="340"/>
        <end position="354"/>
    </location>
</feature>
<feature type="region of interest" description="Disordered" evidence="4">
    <location>
        <begin position="333"/>
        <end position="373"/>
    </location>
</feature>
<dbReference type="InterPro" id="IPR001357">
    <property type="entry name" value="BRCT_dom"/>
</dbReference>
<evidence type="ECO:0000313" key="7">
    <source>
        <dbReference type="Proteomes" id="UP000769157"/>
    </source>
</evidence>
<name>A0A9P8P1N6_9ASCO</name>
<dbReference type="SMART" id="SM00292">
    <property type="entry name" value="BRCT"/>
    <property type="match status" value="1"/>
</dbReference>
<sequence>MNESVGPGSRGSQSSDHQQSTANVLSQSSTRNDDSAQKSLPVTRKMSFSQNANSKGKSDIGGPNQSQLSHTIRTISGTQLTQNFRINDSPVSMLKAVHDPFEDSPDSTSTPAHSKLITRPLLGTPSQSAASRSKQLAKHNASADAFKKMRDQIPEAFEYDTEMGIVLNDHDDNDETHEESGTFLNLRGGFANFKGKFDEGFTVDTSPATQMDENINEEINEKLRQKETNDQNETDYSYLNNYINKRLSQQDPSSKQSGLQSSAENGDTREIQVPGTIEKSRMGIISNSSPLRKKSIKEIVELEEEDEQNEQNDEIISSQSLFSQMRNFTEYHRTQKDTHTASSPNFNEPSSQEVSDFEFDENENENENGNQEELPVTLNVSNSQHSQTDPSAGSQKELRSVVERFSQNSHSSQSKEDQDMLTQTVPLLSQTQNVNDDVEDINDDLRGDANAISLSQVAYTSSLLLRPKRTLNTSPRKLSPRKVPRSAPPVISLDDSSRESSRHNSESELDQHDVFSMSQSNEREIKDSMDETRINSILDRKQINVLLSTRKVEEELTSPAFEHTDEIQSQIRKQSQSTFEKKDILPIETSSQEIYRDDETTKEFREEDIIFPRSVWVTLDNKKFPFGIRSVSKYQDEKNSMQYSISISNSEFVDVVDQGKIFAPLGIKIGDNIKILDNRMKTYKVTGLQFDISLSHMVKCIRGYNRVYIVDKADEHAKEISVPIEEIYLTAQQGSKLSFKIFDDETRFQKYLSSLEDQDITEIQHTLPTIQQLPFHGCLFVLTSAPQSEGSDPTKLRDIIKFIECHGGTVVDEGLPKIVKVGNQGLESGPGLHDLKFAALLSPKHVRTMKYFQSLALGWPIISTSFIEDMIEDPERINVWEKSFPSYLLPSGHSSKRNCVLNSNVYAFMANFYQGVHLDQQLGLKTILKDVSIAVDRETLSVSSRDLDFLLKALGCTKVRVLKQISHSELSKLDQDTILFTGLDKKSLKSQLHRRSSKKRKVDLPEYENELLVVDWEWLVQCIIADDRFEPLFRWKVNLTRK</sequence>
<dbReference type="SUPFAM" id="SSF52113">
    <property type="entry name" value="BRCT domain"/>
    <property type="match status" value="1"/>
</dbReference>
<feature type="region of interest" description="Disordered" evidence="4">
    <location>
        <begin position="248"/>
        <end position="289"/>
    </location>
</feature>
<dbReference type="GO" id="GO:0042393">
    <property type="term" value="F:histone binding"/>
    <property type="evidence" value="ECO:0007669"/>
    <property type="project" value="TreeGrafter"/>
</dbReference>
<evidence type="ECO:0000313" key="6">
    <source>
        <dbReference type="EMBL" id="KAH3663645.1"/>
    </source>
</evidence>
<dbReference type="Proteomes" id="UP000769157">
    <property type="component" value="Unassembled WGS sequence"/>
</dbReference>
<dbReference type="Pfam" id="PF00533">
    <property type="entry name" value="BRCT"/>
    <property type="match status" value="1"/>
</dbReference>
<dbReference type="CDD" id="cd17724">
    <property type="entry name" value="BRCT_p53bp1_rpt2"/>
    <property type="match status" value="1"/>
</dbReference>
<dbReference type="GO" id="GO:0005634">
    <property type="term" value="C:nucleus"/>
    <property type="evidence" value="ECO:0007669"/>
    <property type="project" value="UniProtKB-SubCell"/>
</dbReference>
<evidence type="ECO:0000256" key="4">
    <source>
        <dbReference type="SAM" id="MobiDB-lite"/>
    </source>
</evidence>
<dbReference type="GeneID" id="70237010"/>
<feature type="compositionally biased region" description="Acidic residues" evidence="4">
    <location>
        <begin position="355"/>
        <end position="366"/>
    </location>
</feature>
<keyword evidence="3" id="KW-0539">Nucleus</keyword>
<protein>
    <recommendedName>
        <fullName evidence="5">BRCT domain-containing protein</fullName>
    </recommendedName>
</protein>
<comment type="caution">
    <text evidence="6">The sequence shown here is derived from an EMBL/GenBank/DDBJ whole genome shotgun (WGS) entry which is preliminary data.</text>
</comment>
<feature type="domain" description="BRCT" evidence="5">
    <location>
        <begin position="772"/>
        <end position="874"/>
    </location>
</feature>
<keyword evidence="7" id="KW-1185">Reference proteome</keyword>
<dbReference type="InterPro" id="IPR047249">
    <property type="entry name" value="BRCT_p53bp1-like_rpt1"/>
</dbReference>
<organism evidence="6 7">
    <name type="scientific">Ogataea philodendri</name>
    <dbReference type="NCBI Taxonomy" id="1378263"/>
    <lineage>
        <taxon>Eukaryota</taxon>
        <taxon>Fungi</taxon>
        <taxon>Dikarya</taxon>
        <taxon>Ascomycota</taxon>
        <taxon>Saccharomycotina</taxon>
        <taxon>Pichiomycetes</taxon>
        <taxon>Pichiales</taxon>
        <taxon>Pichiaceae</taxon>
        <taxon>Ogataea</taxon>
    </lineage>
</organism>
<dbReference type="InterPro" id="IPR047250">
    <property type="entry name" value="BRCT_p53bp1-like_rpt2"/>
</dbReference>
<dbReference type="Gene3D" id="3.40.50.10190">
    <property type="entry name" value="BRCT domain"/>
    <property type="match status" value="1"/>
</dbReference>
<dbReference type="OrthoDB" id="129353at2759"/>
<comment type="subcellular location">
    <subcellularLocation>
        <location evidence="1">Nucleus</location>
    </subcellularLocation>
</comment>
<evidence type="ECO:0000259" key="5">
    <source>
        <dbReference type="SMART" id="SM00292"/>
    </source>
</evidence>
<dbReference type="EMBL" id="JAEUBE010000366">
    <property type="protein sequence ID" value="KAH3663645.1"/>
    <property type="molecule type" value="Genomic_DNA"/>
</dbReference>
<dbReference type="GO" id="GO:0000077">
    <property type="term" value="P:DNA damage checkpoint signaling"/>
    <property type="evidence" value="ECO:0007669"/>
    <property type="project" value="TreeGrafter"/>
</dbReference>
<dbReference type="Pfam" id="PF08605">
    <property type="entry name" value="Rad9_Rad53_bind"/>
    <property type="match status" value="1"/>
</dbReference>
<dbReference type="GO" id="GO:0045944">
    <property type="term" value="P:positive regulation of transcription by RNA polymerase II"/>
    <property type="evidence" value="ECO:0007669"/>
    <property type="project" value="TreeGrafter"/>
</dbReference>
<dbReference type="CDD" id="cd17745">
    <property type="entry name" value="BRCT_p53bp1_rpt1"/>
    <property type="match status" value="1"/>
</dbReference>
<accession>A0A9P8P1N6</accession>
<feature type="compositionally biased region" description="Polar residues" evidence="4">
    <location>
        <begin position="10"/>
        <end position="30"/>
    </location>
</feature>
<dbReference type="InterPro" id="IPR047252">
    <property type="entry name" value="TP53BP1-like"/>
</dbReference>
<dbReference type="InterPro" id="IPR013914">
    <property type="entry name" value="Rad9_Rad53-bd_dom_fun"/>
</dbReference>
<reference evidence="6" key="1">
    <citation type="journal article" date="2021" name="Open Biol.">
        <title>Shared evolutionary footprints suggest mitochondrial oxidative damage underlies multiple complex I losses in fungi.</title>
        <authorList>
            <person name="Schikora-Tamarit M.A."/>
            <person name="Marcet-Houben M."/>
            <person name="Nosek J."/>
            <person name="Gabaldon T."/>
        </authorList>
    </citation>
    <scope>NUCLEOTIDE SEQUENCE</scope>
    <source>
        <strain evidence="6">CBS6075</strain>
    </source>
</reference>
<evidence type="ECO:0000256" key="1">
    <source>
        <dbReference type="ARBA" id="ARBA00004123"/>
    </source>
</evidence>
<evidence type="ECO:0000256" key="2">
    <source>
        <dbReference type="ARBA" id="ARBA00022763"/>
    </source>
</evidence>
<dbReference type="PANTHER" id="PTHR15321">
    <property type="entry name" value="TUMOR SUPPRESSOR P53-BINDING PROTEIN 1"/>
    <property type="match status" value="1"/>
</dbReference>
<dbReference type="RefSeq" id="XP_046059981.1">
    <property type="nucleotide sequence ID" value="XM_046206190.1"/>
</dbReference>
<reference evidence="6" key="2">
    <citation type="submission" date="2021-01" db="EMBL/GenBank/DDBJ databases">
        <authorList>
            <person name="Schikora-Tamarit M.A."/>
        </authorList>
    </citation>
    <scope>NUCLEOTIDE SEQUENCE</scope>
    <source>
        <strain evidence="6">CBS6075</strain>
    </source>
</reference>
<gene>
    <name evidence="6" type="ORF">OGAPHI_005046</name>
</gene>
<feature type="compositionally biased region" description="Basic and acidic residues" evidence="4">
    <location>
        <begin position="495"/>
        <end position="513"/>
    </location>
</feature>
<dbReference type="AlphaFoldDB" id="A0A9P8P1N6"/>
<feature type="compositionally biased region" description="Polar residues" evidence="4">
    <location>
        <begin position="46"/>
        <end position="55"/>
    </location>
</feature>
<feature type="compositionally biased region" description="Polar residues" evidence="4">
    <location>
        <begin position="248"/>
        <end position="265"/>
    </location>
</feature>
<dbReference type="PANTHER" id="PTHR15321:SF3">
    <property type="entry name" value="TP53-BINDING PROTEIN 1"/>
    <property type="match status" value="1"/>
</dbReference>
<dbReference type="InterPro" id="IPR036420">
    <property type="entry name" value="BRCT_dom_sf"/>
</dbReference>